<dbReference type="SUPFAM" id="SSF52091">
    <property type="entry name" value="SpoIIaa-like"/>
    <property type="match status" value="1"/>
</dbReference>
<protein>
    <submittedName>
        <fullName evidence="2">Anti-sigma factor antagonist</fullName>
    </submittedName>
</protein>
<feature type="domain" description="STAS" evidence="1">
    <location>
        <begin position="26"/>
        <end position="107"/>
    </location>
</feature>
<evidence type="ECO:0000313" key="2">
    <source>
        <dbReference type="EMBL" id="HGT37869.1"/>
    </source>
</evidence>
<proteinExistence type="predicted"/>
<name>A0A7C4QPC2_9PLAN</name>
<dbReference type="AlphaFoldDB" id="A0A7C4QPC2"/>
<comment type="caution">
    <text evidence="2">The sequence shown here is derived from an EMBL/GenBank/DDBJ whole genome shotgun (WGS) entry which is preliminary data.</text>
</comment>
<dbReference type="Pfam" id="PF01740">
    <property type="entry name" value="STAS"/>
    <property type="match status" value="1"/>
</dbReference>
<dbReference type="PROSITE" id="PS50801">
    <property type="entry name" value="STAS"/>
    <property type="match status" value="1"/>
</dbReference>
<evidence type="ECO:0000259" key="1">
    <source>
        <dbReference type="PROSITE" id="PS50801"/>
    </source>
</evidence>
<dbReference type="InterPro" id="IPR036513">
    <property type="entry name" value="STAS_dom_sf"/>
</dbReference>
<dbReference type="InterPro" id="IPR002645">
    <property type="entry name" value="STAS_dom"/>
</dbReference>
<dbReference type="Gene3D" id="3.30.750.24">
    <property type="entry name" value="STAS domain"/>
    <property type="match status" value="1"/>
</dbReference>
<accession>A0A7C4QPC2</accession>
<dbReference type="EMBL" id="DSVQ01000003">
    <property type="protein sequence ID" value="HGT37869.1"/>
    <property type="molecule type" value="Genomic_DNA"/>
</dbReference>
<reference evidence="2" key="1">
    <citation type="journal article" date="2020" name="mSystems">
        <title>Genome- and Community-Level Interaction Insights into Carbon Utilization and Element Cycling Functions of Hydrothermarchaeota in Hydrothermal Sediment.</title>
        <authorList>
            <person name="Zhou Z."/>
            <person name="Liu Y."/>
            <person name="Xu W."/>
            <person name="Pan J."/>
            <person name="Luo Z.H."/>
            <person name="Li M."/>
        </authorList>
    </citation>
    <scope>NUCLEOTIDE SEQUENCE [LARGE SCALE GENOMIC DNA]</scope>
    <source>
        <strain evidence="2">SpSt-508</strain>
    </source>
</reference>
<sequence length="107" mass="11929">MLSMDLLEIYEAGELTVVGFGGREVLDHINLAECRDELLALIREHQTQTLAIDLTGVKLLPSGLLGLLASVHRLGVEVQLYNACKDIREVLEITKLDQVMHLHEVEV</sequence>
<gene>
    <name evidence="2" type="ORF">ENS64_01160</name>
</gene>
<organism evidence="2">
    <name type="scientific">Schlesneria paludicola</name>
    <dbReference type="NCBI Taxonomy" id="360056"/>
    <lineage>
        <taxon>Bacteria</taxon>
        <taxon>Pseudomonadati</taxon>
        <taxon>Planctomycetota</taxon>
        <taxon>Planctomycetia</taxon>
        <taxon>Planctomycetales</taxon>
        <taxon>Planctomycetaceae</taxon>
        <taxon>Schlesneria</taxon>
    </lineage>
</organism>